<accession>A0AAE0L0W2</accession>
<evidence type="ECO:0000313" key="2">
    <source>
        <dbReference type="EMBL" id="KAK3267797.1"/>
    </source>
</evidence>
<feature type="domain" description="Serine aminopeptidase S33" evidence="1">
    <location>
        <begin position="314"/>
        <end position="547"/>
    </location>
</feature>
<protein>
    <recommendedName>
        <fullName evidence="1">Serine aminopeptidase S33 domain-containing protein</fullName>
    </recommendedName>
</protein>
<dbReference type="EMBL" id="LGRX02012188">
    <property type="protein sequence ID" value="KAK3267797.1"/>
    <property type="molecule type" value="Genomic_DNA"/>
</dbReference>
<dbReference type="PANTHER" id="PTHR11614">
    <property type="entry name" value="PHOSPHOLIPASE-RELATED"/>
    <property type="match status" value="1"/>
</dbReference>
<keyword evidence="3" id="KW-1185">Reference proteome</keyword>
<dbReference type="InterPro" id="IPR022742">
    <property type="entry name" value="Hydrolase_4"/>
</dbReference>
<gene>
    <name evidence="2" type="ORF">CYMTET_23667</name>
</gene>
<evidence type="ECO:0000313" key="3">
    <source>
        <dbReference type="Proteomes" id="UP001190700"/>
    </source>
</evidence>
<dbReference type="Pfam" id="PF12146">
    <property type="entry name" value="Hydrolase_4"/>
    <property type="match status" value="1"/>
</dbReference>
<dbReference type="AlphaFoldDB" id="A0AAE0L0W2"/>
<dbReference type="InterPro" id="IPR029058">
    <property type="entry name" value="AB_hydrolase_fold"/>
</dbReference>
<evidence type="ECO:0000259" key="1">
    <source>
        <dbReference type="Pfam" id="PF12146"/>
    </source>
</evidence>
<organism evidence="2 3">
    <name type="scientific">Cymbomonas tetramitiformis</name>
    <dbReference type="NCBI Taxonomy" id="36881"/>
    <lineage>
        <taxon>Eukaryota</taxon>
        <taxon>Viridiplantae</taxon>
        <taxon>Chlorophyta</taxon>
        <taxon>Pyramimonadophyceae</taxon>
        <taxon>Pyramimonadales</taxon>
        <taxon>Pyramimonadaceae</taxon>
        <taxon>Cymbomonas</taxon>
    </lineage>
</organism>
<sequence>MQEGLPTTKKMAFSRALLCFRFLILALLVKSFSCRSLAESSSTASFKELSTRTAFEESSYSDTSPHVSTFDRSEVKISESASNISSEELSNGTAFEESSLSDTSPHISTYKRFKDGNFSAKDDLEIPTNDGNLKEMPRTSGLSFRTSKKLMQAQDCDNYDPELNNFFIQGCVLNCAPGLCTSSCCLFVWQKAVDLCMLPYLTGPGTAYLDVADNWMNSCGVSAEYRGSGSIPEDILEELQRNATVIEGDHTTFDNVYLDEEAESWYTLLEETGFAGYEALYEPLQPQYTRHEFLVQLCNSVNTTAEILVPTAIPKAILTFVHGRGESLLKYDAILQKLIIGGESWVIILYDQRGQGRGGGPTNHYESFDDGSCDLEMLMKSMIRTEWRQLPVYALGHSTGGGILARYMQIYPNRLSAAVLSSPLVSQKDAYGISAEEQCELAKEIIMSQPSRTLQRAYSFEAPLSFERQTLTNSRQMYETYELDPVRAACMDYGPPTYGWIAAACDVTMDLFKDPDSMSSPWWLVSASNDTVIDTEAAVALCAMSDSCKGSTILEEVVIVQQRSVLSLDEKILGMEE</sequence>
<dbReference type="SUPFAM" id="SSF53474">
    <property type="entry name" value="alpha/beta-Hydrolases"/>
    <property type="match status" value="1"/>
</dbReference>
<comment type="caution">
    <text evidence="2">The sequence shown here is derived from an EMBL/GenBank/DDBJ whole genome shotgun (WGS) entry which is preliminary data.</text>
</comment>
<dbReference type="InterPro" id="IPR051044">
    <property type="entry name" value="MAG_DAG_Lipase"/>
</dbReference>
<name>A0AAE0L0W2_9CHLO</name>
<dbReference type="Proteomes" id="UP001190700">
    <property type="component" value="Unassembled WGS sequence"/>
</dbReference>
<reference evidence="2 3" key="1">
    <citation type="journal article" date="2015" name="Genome Biol. Evol.">
        <title>Comparative Genomics of a Bacterivorous Green Alga Reveals Evolutionary Causalities and Consequences of Phago-Mixotrophic Mode of Nutrition.</title>
        <authorList>
            <person name="Burns J.A."/>
            <person name="Paasch A."/>
            <person name="Narechania A."/>
            <person name="Kim E."/>
        </authorList>
    </citation>
    <scope>NUCLEOTIDE SEQUENCE [LARGE SCALE GENOMIC DNA]</scope>
    <source>
        <strain evidence="2 3">PLY_AMNH</strain>
    </source>
</reference>
<dbReference type="Gene3D" id="3.40.50.1820">
    <property type="entry name" value="alpha/beta hydrolase"/>
    <property type="match status" value="1"/>
</dbReference>
<proteinExistence type="predicted"/>